<dbReference type="CDD" id="cd03424">
    <property type="entry name" value="NUDIX_ADPRase_Nudt5_UGPPase_Nudt14"/>
    <property type="match status" value="1"/>
</dbReference>
<evidence type="ECO:0000313" key="4">
    <source>
        <dbReference type="Proteomes" id="UP000799537"/>
    </source>
</evidence>
<dbReference type="InterPro" id="IPR015797">
    <property type="entry name" value="NUDIX_hydrolase-like_dom_sf"/>
</dbReference>
<organism evidence="3 4">
    <name type="scientific">Zasmidium cellare ATCC 36951</name>
    <dbReference type="NCBI Taxonomy" id="1080233"/>
    <lineage>
        <taxon>Eukaryota</taxon>
        <taxon>Fungi</taxon>
        <taxon>Dikarya</taxon>
        <taxon>Ascomycota</taxon>
        <taxon>Pezizomycotina</taxon>
        <taxon>Dothideomycetes</taxon>
        <taxon>Dothideomycetidae</taxon>
        <taxon>Mycosphaerellales</taxon>
        <taxon>Mycosphaerellaceae</taxon>
        <taxon>Zasmidium</taxon>
    </lineage>
</organism>
<dbReference type="GO" id="GO:0006753">
    <property type="term" value="P:nucleoside phosphate metabolic process"/>
    <property type="evidence" value="ECO:0007669"/>
    <property type="project" value="TreeGrafter"/>
</dbReference>
<keyword evidence="2" id="KW-0378">Hydrolase</keyword>
<reference evidence="3" key="1">
    <citation type="journal article" date="2020" name="Stud. Mycol.">
        <title>101 Dothideomycetes genomes: a test case for predicting lifestyles and emergence of pathogens.</title>
        <authorList>
            <person name="Haridas S."/>
            <person name="Albert R."/>
            <person name="Binder M."/>
            <person name="Bloem J."/>
            <person name="Labutti K."/>
            <person name="Salamov A."/>
            <person name="Andreopoulos B."/>
            <person name="Baker S."/>
            <person name="Barry K."/>
            <person name="Bills G."/>
            <person name="Bluhm B."/>
            <person name="Cannon C."/>
            <person name="Castanera R."/>
            <person name="Culley D."/>
            <person name="Daum C."/>
            <person name="Ezra D."/>
            <person name="Gonzalez J."/>
            <person name="Henrissat B."/>
            <person name="Kuo A."/>
            <person name="Liang C."/>
            <person name="Lipzen A."/>
            <person name="Lutzoni F."/>
            <person name="Magnuson J."/>
            <person name="Mondo S."/>
            <person name="Nolan M."/>
            <person name="Ohm R."/>
            <person name="Pangilinan J."/>
            <person name="Park H.-J."/>
            <person name="Ramirez L."/>
            <person name="Alfaro M."/>
            <person name="Sun H."/>
            <person name="Tritt A."/>
            <person name="Yoshinaga Y."/>
            <person name="Zwiers L.-H."/>
            <person name="Turgeon B."/>
            <person name="Goodwin S."/>
            <person name="Spatafora J."/>
            <person name="Crous P."/>
            <person name="Grigoriev I."/>
        </authorList>
    </citation>
    <scope>NUCLEOTIDE SEQUENCE</scope>
    <source>
        <strain evidence="3">ATCC 36951</strain>
    </source>
</reference>
<evidence type="ECO:0008006" key="5">
    <source>
        <dbReference type="Google" id="ProtNLM"/>
    </source>
</evidence>
<evidence type="ECO:0000256" key="1">
    <source>
        <dbReference type="ARBA" id="ARBA00001946"/>
    </source>
</evidence>
<dbReference type="SUPFAM" id="SSF55811">
    <property type="entry name" value="Nudix"/>
    <property type="match status" value="1"/>
</dbReference>
<dbReference type="GO" id="GO:0080041">
    <property type="term" value="F:ADP-ribose pyrophosphohydrolase activity"/>
    <property type="evidence" value="ECO:0007669"/>
    <property type="project" value="TreeGrafter"/>
</dbReference>
<dbReference type="Gene3D" id="3.90.79.10">
    <property type="entry name" value="Nucleoside Triphosphate Pyrophosphohydrolase"/>
    <property type="match status" value="1"/>
</dbReference>
<accession>A0A6A6CHG1</accession>
<sequence length="279" mass="31789">MGSSQETPETYFDEDFQPPVPVTLVPGLRLEELLGFPAFQTWKSNLKASLSNHKLSNFHDTSYELRSITIQSFDKFNPRSNAINFVKMNALVCNNENPPLRLPGIVFLRGGRSVAVLVIVRPTDSPEERWVVMVEQPRIAIGSLSYVEIPKGLIDHEGSIRGRAMQEMEEEVGMRLLDRDLIDMTKLVAEGRDNDAPNVMYPSPMFSDEWVSILLWEKEIDRQQVETLKRRLTRSNDLGGAYSLRLLNYEKLLEVGTRDASTLAAWSLYEYLTRNGQLP</sequence>
<dbReference type="PANTHER" id="PTHR11839">
    <property type="entry name" value="UDP/ADP-SUGAR PYROPHOSPHATASE"/>
    <property type="match status" value="1"/>
</dbReference>
<dbReference type="Proteomes" id="UP000799537">
    <property type="component" value="Unassembled WGS sequence"/>
</dbReference>
<protein>
    <recommendedName>
        <fullName evidence="5">Nudix hydrolase domain-containing protein</fullName>
    </recommendedName>
</protein>
<dbReference type="GeneID" id="54560224"/>
<dbReference type="PANTHER" id="PTHR11839:SF18">
    <property type="entry name" value="NUDIX HYDROLASE DOMAIN-CONTAINING PROTEIN"/>
    <property type="match status" value="1"/>
</dbReference>
<gene>
    <name evidence="3" type="ORF">M409DRAFT_23811</name>
</gene>
<dbReference type="RefSeq" id="XP_033666972.1">
    <property type="nucleotide sequence ID" value="XM_033806952.1"/>
</dbReference>
<name>A0A6A6CHG1_ZASCE</name>
<dbReference type="EMBL" id="ML993598">
    <property type="protein sequence ID" value="KAF2166083.1"/>
    <property type="molecule type" value="Genomic_DNA"/>
</dbReference>
<keyword evidence="4" id="KW-1185">Reference proteome</keyword>
<dbReference type="GO" id="GO:0019693">
    <property type="term" value="P:ribose phosphate metabolic process"/>
    <property type="evidence" value="ECO:0007669"/>
    <property type="project" value="TreeGrafter"/>
</dbReference>
<comment type="cofactor">
    <cofactor evidence="1">
        <name>Mg(2+)</name>
        <dbReference type="ChEBI" id="CHEBI:18420"/>
    </cofactor>
</comment>
<evidence type="ECO:0000313" key="3">
    <source>
        <dbReference type="EMBL" id="KAF2166083.1"/>
    </source>
</evidence>
<dbReference type="GO" id="GO:0080042">
    <property type="term" value="F:ADP-glucose pyrophosphohydrolase activity"/>
    <property type="evidence" value="ECO:0007669"/>
    <property type="project" value="TreeGrafter"/>
</dbReference>
<proteinExistence type="predicted"/>
<dbReference type="OrthoDB" id="10249920at2759"/>
<dbReference type="AlphaFoldDB" id="A0A6A6CHG1"/>
<evidence type="ECO:0000256" key="2">
    <source>
        <dbReference type="ARBA" id="ARBA00022801"/>
    </source>
</evidence>